<keyword evidence="2" id="KW-1185">Reference proteome</keyword>
<reference evidence="1 2" key="2">
    <citation type="submission" date="2018-11" db="EMBL/GenBank/DDBJ databases">
        <authorList>
            <consortium name="Pathogen Informatics"/>
        </authorList>
    </citation>
    <scope>NUCLEOTIDE SEQUENCE [LARGE SCALE GENOMIC DNA]</scope>
</reference>
<dbReference type="WBParaSite" id="ASIM_0000998301-mRNA-1">
    <property type="protein sequence ID" value="ASIM_0000998301-mRNA-1"/>
    <property type="gene ID" value="ASIM_0000998301"/>
</dbReference>
<sequence length="70" mass="7579">MANGDGILVLPDEYGTERLSAVNSSSQMSRSSSNRFQVNHFESCSSSASFRVLNDCTQVAYSLGALERSL</sequence>
<evidence type="ECO:0000313" key="2">
    <source>
        <dbReference type="Proteomes" id="UP000267096"/>
    </source>
</evidence>
<evidence type="ECO:0000313" key="1">
    <source>
        <dbReference type="EMBL" id="VDK41485.1"/>
    </source>
</evidence>
<name>A0A0M3JQN2_ANISI</name>
<evidence type="ECO:0000313" key="3">
    <source>
        <dbReference type="WBParaSite" id="ASIM_0000998301-mRNA-1"/>
    </source>
</evidence>
<accession>A0A0M3JQN2</accession>
<dbReference type="Proteomes" id="UP000267096">
    <property type="component" value="Unassembled WGS sequence"/>
</dbReference>
<dbReference type="AlphaFoldDB" id="A0A0M3JQN2"/>
<reference evidence="3" key="1">
    <citation type="submission" date="2017-02" db="UniProtKB">
        <authorList>
            <consortium name="WormBaseParasite"/>
        </authorList>
    </citation>
    <scope>IDENTIFICATION</scope>
</reference>
<gene>
    <name evidence="1" type="ORF">ASIM_LOCUS9715</name>
</gene>
<proteinExistence type="predicted"/>
<dbReference type="EMBL" id="UYRR01030759">
    <property type="protein sequence ID" value="VDK41485.1"/>
    <property type="molecule type" value="Genomic_DNA"/>
</dbReference>
<protein>
    <submittedName>
        <fullName evidence="3">Ovule protein</fullName>
    </submittedName>
</protein>
<organism evidence="3">
    <name type="scientific">Anisakis simplex</name>
    <name type="common">Herring worm</name>
    <dbReference type="NCBI Taxonomy" id="6269"/>
    <lineage>
        <taxon>Eukaryota</taxon>
        <taxon>Metazoa</taxon>
        <taxon>Ecdysozoa</taxon>
        <taxon>Nematoda</taxon>
        <taxon>Chromadorea</taxon>
        <taxon>Rhabditida</taxon>
        <taxon>Spirurina</taxon>
        <taxon>Ascaridomorpha</taxon>
        <taxon>Ascaridoidea</taxon>
        <taxon>Anisakidae</taxon>
        <taxon>Anisakis</taxon>
        <taxon>Anisakis simplex complex</taxon>
    </lineage>
</organism>